<dbReference type="PANTHER" id="PTHR32022:SF10">
    <property type="entry name" value="D-GLUTAMATE CYCLASE, MITOCHONDRIAL"/>
    <property type="match status" value="1"/>
</dbReference>
<dbReference type="OrthoDB" id="1668885at2"/>
<evidence type="ECO:0000259" key="1">
    <source>
        <dbReference type="Pfam" id="PF14336"/>
    </source>
</evidence>
<dbReference type="AlphaFoldDB" id="A0A3S1C6Z3"/>
<dbReference type="EMBL" id="RSCL01000030">
    <property type="protein sequence ID" value="RUS98049.1"/>
    <property type="molecule type" value="Genomic_DNA"/>
</dbReference>
<sequence length="313" mass="33536">MPTPEAHTQEILEKITQLQAICSQDVGRGIQALVNVTQGELLGAANSIVNHSSPHVAIITGFFLPHTNPPVAETDGLIGSVQLAASLIRNCVKVRIVTDSSCFPAVKSAAIAAGVPCNVEFDIVPVVPSTHDEVITPILETWKCLATPITHVISIERPGPGYDGIIRNMRGQDITAHTAPLHLLFNLPDVISIGIGDGGNELGMGKIPREVISNSIRYGERIACVISCDYLLVCGVSNWGASALLCACALLKPEWKSIIKEQLKPKVEFNILQTVVSENLAADGVTGEAALTVDNLPWEFHAKVLNQIHEFIL</sequence>
<protein>
    <submittedName>
        <fullName evidence="2">Aspartate/glutamate/hydantoin racemase</fullName>
    </submittedName>
</protein>
<proteinExistence type="predicted"/>
<dbReference type="PANTHER" id="PTHR32022">
    <property type="entry name" value="D-GLUTAMATE CYCLASE, MITOCHONDRIAL"/>
    <property type="match status" value="1"/>
</dbReference>
<dbReference type="InterPro" id="IPR025504">
    <property type="entry name" value="GLUCM_C"/>
</dbReference>
<organism evidence="2 3">
    <name type="scientific">Dulcicalothrix desertica PCC 7102</name>
    <dbReference type="NCBI Taxonomy" id="232991"/>
    <lineage>
        <taxon>Bacteria</taxon>
        <taxon>Bacillati</taxon>
        <taxon>Cyanobacteriota</taxon>
        <taxon>Cyanophyceae</taxon>
        <taxon>Nostocales</taxon>
        <taxon>Calotrichaceae</taxon>
        <taxon>Dulcicalothrix</taxon>
    </lineage>
</organism>
<accession>A0A3S1C6Z3</accession>
<dbReference type="Gene3D" id="3.90.1640.20">
    <property type="entry name" value="TON_0340"/>
    <property type="match status" value="1"/>
</dbReference>
<comment type="caution">
    <text evidence="2">The sequence shown here is derived from an EMBL/GenBank/DDBJ whole genome shotgun (WGS) entry which is preliminary data.</text>
</comment>
<feature type="domain" description="D-glutamate cyclase-like C-terminal" evidence="1">
    <location>
        <begin position="19"/>
        <end position="308"/>
    </location>
</feature>
<reference evidence="2" key="1">
    <citation type="submission" date="2018-12" db="EMBL/GenBank/DDBJ databases">
        <authorList>
            <person name="Will S."/>
            <person name="Neumann-Schaal M."/>
            <person name="Henke P."/>
        </authorList>
    </citation>
    <scope>NUCLEOTIDE SEQUENCE</scope>
    <source>
        <strain evidence="2">PCC 7102</strain>
    </source>
</reference>
<keyword evidence="3" id="KW-1185">Reference proteome</keyword>
<name>A0A3S1C6Z3_9CYAN</name>
<dbReference type="RefSeq" id="WP_127086298.1">
    <property type="nucleotide sequence ID" value="NZ_RSCL01000030.1"/>
</dbReference>
<reference evidence="2" key="2">
    <citation type="journal article" date="2019" name="Genome Biol. Evol.">
        <title>Day and night: Metabolic profiles and evolutionary relationships of six axenic non-marine cyanobacteria.</title>
        <authorList>
            <person name="Will S.E."/>
            <person name="Henke P."/>
            <person name="Boedeker C."/>
            <person name="Huang S."/>
            <person name="Brinkmann H."/>
            <person name="Rohde M."/>
            <person name="Jarek M."/>
            <person name="Friedl T."/>
            <person name="Seufert S."/>
            <person name="Schumacher M."/>
            <person name="Overmann J."/>
            <person name="Neumann-Schaal M."/>
            <person name="Petersen J."/>
        </authorList>
    </citation>
    <scope>NUCLEOTIDE SEQUENCE [LARGE SCALE GENOMIC DNA]</scope>
    <source>
        <strain evidence="2">PCC 7102</strain>
    </source>
</reference>
<gene>
    <name evidence="2" type="ORF">DSM106972_082680</name>
</gene>
<dbReference type="Pfam" id="PF14336">
    <property type="entry name" value="GLUCM-like_C"/>
    <property type="match status" value="1"/>
</dbReference>
<dbReference type="Proteomes" id="UP000271624">
    <property type="component" value="Unassembled WGS sequence"/>
</dbReference>
<evidence type="ECO:0000313" key="3">
    <source>
        <dbReference type="Proteomes" id="UP000271624"/>
    </source>
</evidence>
<evidence type="ECO:0000313" key="2">
    <source>
        <dbReference type="EMBL" id="RUS98049.1"/>
    </source>
</evidence>